<evidence type="ECO:0000256" key="7">
    <source>
        <dbReference type="ARBA" id="ARBA00022824"/>
    </source>
</evidence>
<dbReference type="GO" id="GO:0005789">
    <property type="term" value="C:endoplasmic reticulum membrane"/>
    <property type="evidence" value="ECO:0007669"/>
    <property type="project" value="UniProtKB-SubCell"/>
</dbReference>
<organism evidence="14 15">
    <name type="scientific">Candida glabrata</name>
    <name type="common">Yeast</name>
    <name type="synonym">Torulopsis glabrata</name>
    <dbReference type="NCBI Taxonomy" id="5478"/>
    <lineage>
        <taxon>Eukaryota</taxon>
        <taxon>Fungi</taxon>
        <taxon>Dikarya</taxon>
        <taxon>Ascomycota</taxon>
        <taxon>Saccharomycotina</taxon>
        <taxon>Saccharomycetes</taxon>
        <taxon>Saccharomycetales</taxon>
        <taxon>Saccharomycetaceae</taxon>
        <taxon>Nakaseomyces</taxon>
    </lineage>
</organism>
<feature type="transmembrane region" description="Helical" evidence="12">
    <location>
        <begin position="194"/>
        <end position="223"/>
    </location>
</feature>
<comment type="similarity">
    <text evidence="3 12">Belongs to the glycosyltransferase 22 family.</text>
</comment>
<dbReference type="GO" id="GO:0006488">
    <property type="term" value="P:dolichol-linked oligosaccharide biosynthetic process"/>
    <property type="evidence" value="ECO:0007669"/>
    <property type="project" value="EnsemblFungi"/>
</dbReference>
<protein>
    <recommendedName>
        <fullName evidence="12">Mannosyltransferase</fullName>
        <ecNumber evidence="12">2.4.1.-</ecNumber>
    </recommendedName>
</protein>
<keyword evidence="4 12" id="KW-0328">Glycosyltransferase</keyword>
<feature type="transmembrane region" description="Helical" evidence="12">
    <location>
        <begin position="63"/>
        <end position="84"/>
    </location>
</feature>
<name>A0A0W0CL64_CANGB</name>
<dbReference type="VEuPathDB" id="FungiDB:CAGL0M10769g"/>
<dbReference type="VEuPathDB" id="FungiDB:GWK60_M10725"/>
<comment type="subcellular location">
    <subcellularLocation>
        <location evidence="1 12">Endoplasmic reticulum membrane</location>
        <topology evidence="1 12">Multi-pass membrane protein</topology>
    </subcellularLocation>
</comment>
<evidence type="ECO:0000256" key="10">
    <source>
        <dbReference type="ARBA" id="ARBA00044721"/>
    </source>
</evidence>
<keyword evidence="8 12" id="KW-1133">Transmembrane helix</keyword>
<comment type="caution">
    <text evidence="14">The sequence shown here is derived from an EMBL/GenBank/DDBJ whole genome shotgun (WGS) entry which is preliminary data.</text>
</comment>
<dbReference type="EMBL" id="LLZZ01000139">
    <property type="protein sequence ID" value="KTB00371.1"/>
    <property type="molecule type" value="Genomic_DNA"/>
</dbReference>
<comment type="pathway">
    <text evidence="2">Protein modification; protein glycosylation.</text>
</comment>
<keyword evidence="5 14" id="KW-0808">Transferase</keyword>
<sequence length="562" mass="62942">MFKWSLLDTALLAVIFYHLAQAPYTKVEESFTLQAIHDILEYGVFDISRYDHLQFPGVVPRSFIGPLIVAVLSKPAIMISSMLNLFTDDTQMHAQLIVRGVIGLVNGLSLIMLKNALQSLFDEIEEKKNKKLEKDGETPANTVTMTSVGSWFLLFCMTSFHMMFYSSRTLPNFVGAFPLSNIALSLALKGNLEWAILLLSGSAVIFRLELGGLAAGLTIFGFIFKKVDIFRALKFGFMGAGIAIGISMSIDSYFWGDWGIPEVDAFIFNVVYGKSAQWGTESPLAYFTNYLRMLFLPPTVLVLNYIGYRAAPKNLKIVTLAGYFHILAMSTQPHKEWRFIIYSVPPIIMLGSAGAAYLWENFKVRTMGNAALLALLPLSVAIGGVVSYIFCYISTMNYPGGEALAMFNDYVMANNVTNSTVFITVPPCMTGVSLFGQLDFDKYGITYDRTEDSKSVQNKWDSYDYMITHESLDIGKSFGIEDPSASKWELIGKSKIFAGVNPAPLTDYIFKEGNNVFSLVKDVIMRESPYDFMFAMLDNCLIRQDLFFIHKRIRNDADENLQ</sequence>
<feature type="transmembrane region" description="Helical" evidence="12">
    <location>
        <begin position="290"/>
        <end position="308"/>
    </location>
</feature>
<feature type="transmembrane region" description="Helical" evidence="12">
    <location>
        <begin position="96"/>
        <end position="113"/>
    </location>
</feature>
<evidence type="ECO:0000313" key="15">
    <source>
        <dbReference type="Proteomes" id="UP000054886"/>
    </source>
</evidence>
<dbReference type="InterPro" id="IPR005599">
    <property type="entry name" value="GPI_mannosylTrfase"/>
</dbReference>
<comment type="function">
    <text evidence="10">Mannosyltransferase that operates in the biosynthetic pathway of dolichol-linked oligosaccharides, the glycan precursors employed in protein asparagine (N)-glycosylation. The assembly of dolichol-linked oligosaccharides begins on the cytosolic side of the endoplasmic reticulum membrane and finishes in its lumen. The sequential addition of sugars to dolichol pyrophosphate produces dolichol-linked oligosaccharides containing fourteen sugars, including two GlcNAcs, nine mannoses and three glucoses. Once assembled, the oligosaccharide is transferred from the lipid to nascent proteins by oligosaccharyltransferases. In the lumen of the endoplasmic reticulum, adds the eighth mannose residue in an alpha-1,6 linkage onto Man(7)GlcNAc(2)-PP-dolichol to produce Man(8)GlcNAc(2)-PP-dolichol.</text>
</comment>
<feature type="transmembrane region" description="Helical" evidence="12">
    <location>
        <begin position="170"/>
        <end position="188"/>
    </location>
</feature>
<dbReference type="Proteomes" id="UP000054886">
    <property type="component" value="Unassembled WGS sequence"/>
</dbReference>
<evidence type="ECO:0000256" key="13">
    <source>
        <dbReference type="SAM" id="SignalP"/>
    </source>
</evidence>
<evidence type="ECO:0000256" key="12">
    <source>
        <dbReference type="RuleBase" id="RU363075"/>
    </source>
</evidence>
<evidence type="ECO:0000256" key="1">
    <source>
        <dbReference type="ARBA" id="ARBA00004477"/>
    </source>
</evidence>
<feature type="chain" id="PRO_5035205152" description="Mannosyltransferase" evidence="13">
    <location>
        <begin position="23"/>
        <end position="562"/>
    </location>
</feature>
<reference evidence="14 15" key="1">
    <citation type="submission" date="2015-10" db="EMBL/GenBank/DDBJ databases">
        <title>Draft genomes sequences of Candida glabrata isolates 1A, 1B, 2A, 2B, 3A and 3B.</title>
        <authorList>
            <person name="Haavelsrud O.E."/>
            <person name="Gaustad P."/>
        </authorList>
    </citation>
    <scope>NUCLEOTIDE SEQUENCE [LARGE SCALE GENOMIC DNA]</scope>
    <source>
        <strain evidence="14">910700640</strain>
    </source>
</reference>
<keyword evidence="9 12" id="KW-0472">Membrane</keyword>
<dbReference type="VEuPathDB" id="FungiDB:B1J91_M10769g"/>
<gene>
    <name evidence="14" type="ORF">AO440_004320</name>
</gene>
<dbReference type="GO" id="GO:0052917">
    <property type="term" value="F:dol-P-Man:Man(7)GlcNAc(2)-PP-Dol alpha-1,6-mannosyltransferase activity"/>
    <property type="evidence" value="ECO:0007669"/>
    <property type="project" value="UniProtKB-EC"/>
</dbReference>
<dbReference type="VEuPathDB" id="FungiDB:GVI51_M10747"/>
<evidence type="ECO:0000256" key="9">
    <source>
        <dbReference type="ARBA" id="ARBA00023136"/>
    </source>
</evidence>
<feature type="signal peptide" evidence="13">
    <location>
        <begin position="1"/>
        <end position="22"/>
    </location>
</feature>
<dbReference type="PANTHER" id="PTHR22760">
    <property type="entry name" value="GLYCOSYLTRANSFERASE"/>
    <property type="match status" value="1"/>
</dbReference>
<dbReference type="OMA" id="WWVEVRM"/>
<dbReference type="OrthoDB" id="19039at2759"/>
<evidence type="ECO:0000256" key="5">
    <source>
        <dbReference type="ARBA" id="ARBA00022679"/>
    </source>
</evidence>
<proteinExistence type="inferred from homology"/>
<dbReference type="Pfam" id="PF03901">
    <property type="entry name" value="Glyco_transf_22"/>
    <property type="match status" value="1"/>
</dbReference>
<feature type="transmembrane region" description="Helical" evidence="12">
    <location>
        <begin position="143"/>
        <end position="163"/>
    </location>
</feature>
<dbReference type="PhylomeDB" id="A0A0W0CL64"/>
<dbReference type="UniPathway" id="UPA00378"/>
<accession>A0A0W0CL64</accession>
<feature type="transmembrane region" description="Helical" evidence="12">
    <location>
        <begin position="339"/>
        <end position="359"/>
    </location>
</feature>
<evidence type="ECO:0000256" key="8">
    <source>
        <dbReference type="ARBA" id="ARBA00022989"/>
    </source>
</evidence>
<keyword evidence="7 12" id="KW-0256">Endoplasmic reticulum</keyword>
<keyword evidence="6 12" id="KW-0812">Transmembrane</keyword>
<feature type="transmembrane region" description="Helical" evidence="12">
    <location>
        <begin position="235"/>
        <end position="255"/>
    </location>
</feature>
<keyword evidence="13" id="KW-0732">Signal</keyword>
<dbReference type="AlphaFoldDB" id="A0A0W0CL64"/>
<dbReference type="PANTHER" id="PTHR22760:SF1">
    <property type="entry name" value="DOL-P-MAN:MAN(7)GLCNAC(2)-PP-DOL ALPHA-1,6-MANNOSYLTRANSFERASE"/>
    <property type="match status" value="1"/>
</dbReference>
<dbReference type="VEuPathDB" id="FungiDB:GW608_M10725"/>
<dbReference type="EC" id="2.4.1.-" evidence="12"/>
<feature type="transmembrane region" description="Helical" evidence="12">
    <location>
        <begin position="371"/>
        <end position="390"/>
    </location>
</feature>
<comment type="catalytic activity">
    <reaction evidence="11">
        <text>an alpha-D-Man-(1-&gt;2)-alpha-D-Man-(1-&gt;2)-alpha-D-Man-(1-&gt;3)-[alpha-D-Man-(1-&gt;2)-alpha-D-Man-(1-&gt;3)-alpha-D-Man-(1-&gt;6)]-beta-D-Man-(1-&gt;4)-beta-D-GlcNAc-(1-&gt;4)-alpha-D-GlcNAc-diphospho-di-trans,poly-cis-dolichol + a di-trans,poly-cis-dolichyl beta-D-mannosyl phosphate = an alpha-D-Man-(1-&gt;2)-alpha-D-Man-(1-&gt;2)-alpha-D-Man-(1-&gt;3)-[alpha-D-Man-(1-&gt;2)-alpha-D-Man-(1-&gt;3)-[alpha-D-Man-(1-&gt;6)]-alpha-D-Man-(1-&gt;6)]-beta-D-Man-(1-&gt;4)-beta-D-GlcNAc-(1-&gt;4)-alpha-D-GlcNAc-diphospho-di-trans,poly-cis-dolichol + a di-trans,poly-cis-dolichyl phosphate + H(+)</text>
        <dbReference type="Rhea" id="RHEA:29535"/>
        <dbReference type="Rhea" id="RHEA-COMP:19498"/>
        <dbReference type="Rhea" id="RHEA-COMP:19501"/>
        <dbReference type="Rhea" id="RHEA-COMP:19518"/>
        <dbReference type="Rhea" id="RHEA-COMP:19519"/>
        <dbReference type="ChEBI" id="CHEBI:15378"/>
        <dbReference type="ChEBI" id="CHEBI:57683"/>
        <dbReference type="ChEBI" id="CHEBI:58211"/>
        <dbReference type="ChEBI" id="CHEBI:132517"/>
        <dbReference type="ChEBI" id="CHEBI:132519"/>
        <dbReference type="EC" id="2.4.1.260"/>
    </reaction>
    <physiologicalReaction direction="left-to-right" evidence="11">
        <dbReference type="Rhea" id="RHEA:29536"/>
    </physiologicalReaction>
</comment>
<evidence type="ECO:0000256" key="6">
    <source>
        <dbReference type="ARBA" id="ARBA00022692"/>
    </source>
</evidence>
<evidence type="ECO:0000256" key="11">
    <source>
        <dbReference type="ARBA" id="ARBA00048899"/>
    </source>
</evidence>
<evidence type="ECO:0000256" key="4">
    <source>
        <dbReference type="ARBA" id="ARBA00022676"/>
    </source>
</evidence>
<evidence type="ECO:0000256" key="2">
    <source>
        <dbReference type="ARBA" id="ARBA00004922"/>
    </source>
</evidence>
<evidence type="ECO:0000256" key="3">
    <source>
        <dbReference type="ARBA" id="ARBA00007063"/>
    </source>
</evidence>
<evidence type="ECO:0000313" key="14">
    <source>
        <dbReference type="EMBL" id="KTB00371.1"/>
    </source>
</evidence>